<feature type="transmembrane region" description="Helical" evidence="5">
    <location>
        <begin position="307"/>
        <end position="330"/>
    </location>
</feature>
<dbReference type="GO" id="GO:0005886">
    <property type="term" value="C:plasma membrane"/>
    <property type="evidence" value="ECO:0007669"/>
    <property type="project" value="TreeGrafter"/>
</dbReference>
<feature type="transmembrane region" description="Helical" evidence="5">
    <location>
        <begin position="219"/>
        <end position="240"/>
    </location>
</feature>
<feature type="transmembrane region" description="Helical" evidence="5">
    <location>
        <begin position="185"/>
        <end position="207"/>
    </location>
</feature>
<evidence type="ECO:0000256" key="3">
    <source>
        <dbReference type="ARBA" id="ARBA00022989"/>
    </source>
</evidence>
<feature type="transmembrane region" description="Helical" evidence="5">
    <location>
        <begin position="280"/>
        <end position="301"/>
    </location>
</feature>
<dbReference type="Proteomes" id="UP000031057">
    <property type="component" value="Unassembled WGS sequence"/>
</dbReference>
<dbReference type="EMBL" id="JTDI01000001">
    <property type="protein sequence ID" value="KHK93685.1"/>
    <property type="molecule type" value="Genomic_DNA"/>
</dbReference>
<dbReference type="Gene3D" id="1.20.1420.30">
    <property type="entry name" value="NCX, central ion-binding region"/>
    <property type="match status" value="1"/>
</dbReference>
<name>A0A0B1ZRA9_9SPHN</name>
<evidence type="ECO:0000259" key="6">
    <source>
        <dbReference type="Pfam" id="PF01699"/>
    </source>
</evidence>
<dbReference type="STRING" id="1348853.LK12_03245"/>
<feature type="domain" description="Sodium/calcium exchanger membrane region" evidence="6">
    <location>
        <begin position="186"/>
        <end position="329"/>
    </location>
</feature>
<comment type="subcellular location">
    <subcellularLocation>
        <location evidence="1">Membrane</location>
        <topology evidence="1">Multi-pass membrane protein</topology>
    </subcellularLocation>
</comment>
<protein>
    <submittedName>
        <fullName evidence="7">Cation transporter</fullName>
    </submittedName>
</protein>
<feature type="domain" description="Sodium/calcium exchanger membrane region" evidence="6">
    <location>
        <begin position="4"/>
        <end position="151"/>
    </location>
</feature>
<feature type="transmembrane region" description="Helical" evidence="5">
    <location>
        <begin position="137"/>
        <end position="156"/>
    </location>
</feature>
<dbReference type="GO" id="GO:0008273">
    <property type="term" value="F:calcium, potassium:sodium antiporter activity"/>
    <property type="evidence" value="ECO:0007669"/>
    <property type="project" value="TreeGrafter"/>
</dbReference>
<feature type="transmembrane region" description="Helical" evidence="5">
    <location>
        <begin position="42"/>
        <end position="62"/>
    </location>
</feature>
<dbReference type="OrthoDB" id="9794225at2"/>
<dbReference type="GO" id="GO:0006874">
    <property type="term" value="P:intracellular calcium ion homeostasis"/>
    <property type="evidence" value="ECO:0007669"/>
    <property type="project" value="TreeGrafter"/>
</dbReference>
<keyword evidence="8" id="KW-1185">Reference proteome</keyword>
<keyword evidence="4 5" id="KW-0472">Membrane</keyword>
<dbReference type="InterPro" id="IPR044880">
    <property type="entry name" value="NCX_ion-bd_dom_sf"/>
</dbReference>
<reference evidence="7 8" key="1">
    <citation type="submission" date="2014-10" db="EMBL/GenBank/DDBJ databases">
        <title>Genome sequence of Novosphingobium malaysiense MUSC 273(T).</title>
        <authorList>
            <person name="Lee L.-H."/>
        </authorList>
    </citation>
    <scope>NUCLEOTIDE SEQUENCE [LARGE SCALE GENOMIC DNA]</scope>
    <source>
        <strain evidence="7 8">MUSC 273</strain>
    </source>
</reference>
<sequence length="334" mass="35139">MVVAWLQFFACMAVIAVAGPQLTRSGHAIARLSGMSQGWVGLIMLATATSLPELYTGISSVALANAPNIAMGDALGSCLFNLVMVVVLDALSRDEAVWRRVDQGHILTAGFGVILIGFVGALLLVVREGFDFRIGHVSLYSPLLLLLYVIAMRAAFHYEQRPKALAQETYEAVEGETLGRAVQQYVLAALVVAAAGAWLPFAGLALADAMGWKTSFVGTLLVAAATSIPELVVTVMALRLGSADMAIGNLLGSNLFAILVIGIDDIAYGQGSIFAAASPAHAVTAFAGSIMAGILIVALLYRPGNRFFGVISWIGLALLAVYLLSSYTIYLHGH</sequence>
<feature type="transmembrane region" description="Helical" evidence="5">
    <location>
        <begin position="74"/>
        <end position="92"/>
    </location>
</feature>
<feature type="transmembrane region" description="Helical" evidence="5">
    <location>
        <begin position="104"/>
        <end position="125"/>
    </location>
</feature>
<evidence type="ECO:0000313" key="8">
    <source>
        <dbReference type="Proteomes" id="UP000031057"/>
    </source>
</evidence>
<dbReference type="GO" id="GO:0005262">
    <property type="term" value="F:calcium channel activity"/>
    <property type="evidence" value="ECO:0007669"/>
    <property type="project" value="TreeGrafter"/>
</dbReference>
<dbReference type="Pfam" id="PF01699">
    <property type="entry name" value="Na_Ca_ex"/>
    <property type="match status" value="2"/>
</dbReference>
<organism evidence="7 8">
    <name type="scientific">Novosphingobium malaysiense</name>
    <dbReference type="NCBI Taxonomy" id="1348853"/>
    <lineage>
        <taxon>Bacteria</taxon>
        <taxon>Pseudomonadati</taxon>
        <taxon>Pseudomonadota</taxon>
        <taxon>Alphaproteobacteria</taxon>
        <taxon>Sphingomonadales</taxon>
        <taxon>Sphingomonadaceae</taxon>
        <taxon>Novosphingobium</taxon>
    </lineage>
</organism>
<dbReference type="AlphaFoldDB" id="A0A0B1ZRA9"/>
<keyword evidence="2 5" id="KW-0812">Transmembrane</keyword>
<evidence type="ECO:0000256" key="5">
    <source>
        <dbReference type="SAM" id="Phobius"/>
    </source>
</evidence>
<dbReference type="PANTHER" id="PTHR10846:SF8">
    <property type="entry name" value="INNER MEMBRANE PROTEIN YRBG"/>
    <property type="match status" value="1"/>
</dbReference>
<dbReference type="InterPro" id="IPR004837">
    <property type="entry name" value="NaCa_Exmemb"/>
</dbReference>
<dbReference type="InterPro" id="IPR004481">
    <property type="entry name" value="K/Na/Ca-exchanger"/>
</dbReference>
<comment type="caution">
    <text evidence="7">The sequence shown here is derived from an EMBL/GenBank/DDBJ whole genome shotgun (WGS) entry which is preliminary data.</text>
</comment>
<evidence type="ECO:0000256" key="1">
    <source>
        <dbReference type="ARBA" id="ARBA00004141"/>
    </source>
</evidence>
<evidence type="ECO:0000256" key="4">
    <source>
        <dbReference type="ARBA" id="ARBA00023136"/>
    </source>
</evidence>
<evidence type="ECO:0000313" key="7">
    <source>
        <dbReference type="EMBL" id="KHK93685.1"/>
    </source>
</evidence>
<dbReference type="PANTHER" id="PTHR10846">
    <property type="entry name" value="SODIUM/POTASSIUM/CALCIUM EXCHANGER"/>
    <property type="match status" value="1"/>
</dbReference>
<evidence type="ECO:0000256" key="2">
    <source>
        <dbReference type="ARBA" id="ARBA00022692"/>
    </source>
</evidence>
<accession>A0A0B1ZRA9</accession>
<keyword evidence="3 5" id="KW-1133">Transmembrane helix</keyword>
<feature type="transmembrane region" description="Helical" evidence="5">
    <location>
        <begin position="246"/>
        <end position="268"/>
    </location>
</feature>
<proteinExistence type="predicted"/>
<gene>
    <name evidence="7" type="ORF">LK12_03245</name>
</gene>